<dbReference type="RefSeq" id="WP_138623265.1">
    <property type="nucleotide sequence ID" value="NZ_SZVP01000010.1"/>
</dbReference>
<evidence type="ECO:0000313" key="2">
    <source>
        <dbReference type="EMBL" id="TMM44759.1"/>
    </source>
</evidence>
<accession>A0A8H2PLD2</accession>
<dbReference type="EMBL" id="SZVP01000010">
    <property type="protein sequence ID" value="TMM44759.1"/>
    <property type="molecule type" value="Genomic_DNA"/>
</dbReference>
<dbReference type="AlphaFoldDB" id="A0A8H2PLD2"/>
<organism evidence="2 3">
    <name type="scientific">Colwellia ponticola</name>
    <dbReference type="NCBI Taxonomy" id="2304625"/>
    <lineage>
        <taxon>Bacteria</taxon>
        <taxon>Pseudomonadati</taxon>
        <taxon>Pseudomonadota</taxon>
        <taxon>Gammaproteobacteria</taxon>
        <taxon>Alteromonadales</taxon>
        <taxon>Colwelliaceae</taxon>
        <taxon>Colwellia</taxon>
    </lineage>
</organism>
<sequence length="172" mass="19475">MNINLTISLKKLYIIILRRIVVTFIIVNSTFASAINNDNIAFEQSLAMEKWRKVPDTKLAGSRGGFLLPNGVIIDISFEKRIFRNGEETSSAYFQIPNNLNLIKNGQLNNTELAKKSSNQIADSLFHSIIQNDLDNQTLQTINNINIDIKNLNNINLTPSNNQFFNLHSLKI</sequence>
<evidence type="ECO:0000256" key="1">
    <source>
        <dbReference type="SAM" id="Phobius"/>
    </source>
</evidence>
<gene>
    <name evidence="2" type="ORF">FCS21_10825</name>
</gene>
<keyword evidence="1" id="KW-1133">Transmembrane helix</keyword>
<proteinExistence type="predicted"/>
<keyword evidence="1" id="KW-0472">Membrane</keyword>
<feature type="transmembrane region" description="Helical" evidence="1">
    <location>
        <begin position="12"/>
        <end position="35"/>
    </location>
</feature>
<protein>
    <submittedName>
        <fullName evidence="2">Uncharacterized protein</fullName>
    </submittedName>
</protein>
<name>A0A8H2PLD2_9GAMM</name>
<dbReference type="Proteomes" id="UP000307702">
    <property type="component" value="Unassembled WGS sequence"/>
</dbReference>
<keyword evidence="3" id="KW-1185">Reference proteome</keyword>
<dbReference type="OrthoDB" id="8547183at2"/>
<reference evidence="2 3" key="1">
    <citation type="submission" date="2019-05" db="EMBL/GenBank/DDBJ databases">
        <title>Colwellia ponticola sp. nov., isolated from seawater.</title>
        <authorList>
            <person name="Yoon J.-H."/>
        </authorList>
    </citation>
    <scope>NUCLEOTIDE SEQUENCE [LARGE SCALE GENOMIC DNA]</scope>
    <source>
        <strain evidence="2 3">OISW-25</strain>
    </source>
</reference>
<evidence type="ECO:0000313" key="3">
    <source>
        <dbReference type="Proteomes" id="UP000307702"/>
    </source>
</evidence>
<comment type="caution">
    <text evidence="2">The sequence shown here is derived from an EMBL/GenBank/DDBJ whole genome shotgun (WGS) entry which is preliminary data.</text>
</comment>
<keyword evidence="1" id="KW-0812">Transmembrane</keyword>